<accession>A0A072PYM4</accession>
<dbReference type="Proteomes" id="UP000027920">
    <property type="component" value="Unassembled WGS sequence"/>
</dbReference>
<dbReference type="VEuPathDB" id="FungiDB:A1O9_02271"/>
<evidence type="ECO:0000313" key="2">
    <source>
        <dbReference type="EMBL" id="KEF60710.1"/>
    </source>
</evidence>
<sequence>MVKVAENRVVDLDVFPGDPKCDKLAEQTKGAIAGEIPRERAHGTSANTQSAITALGGTVGGGLKGVVDTIGNTVGTLGEGAAGTVQGVGDGIGSTVQFAGGAVGAGVGQVGTEAVETQKANLQAASKKTDEIEADVSTSVQEHSKDANTAVKQTRQHGDSVSYQAEDKITAVLSSSS</sequence>
<dbReference type="RefSeq" id="XP_013263300.1">
    <property type="nucleotide sequence ID" value="XM_013407846.1"/>
</dbReference>
<dbReference type="GeneID" id="25277216"/>
<dbReference type="HOGENOM" id="CLU_1414993_0_0_1"/>
<gene>
    <name evidence="2" type="ORF">A1O9_02271</name>
</gene>
<comment type="caution">
    <text evidence="2">The sequence shown here is derived from an EMBL/GenBank/DDBJ whole genome shotgun (WGS) entry which is preliminary data.</text>
</comment>
<protein>
    <submittedName>
        <fullName evidence="2">Uncharacterized protein</fullName>
    </submittedName>
</protein>
<feature type="region of interest" description="Disordered" evidence="1">
    <location>
        <begin position="123"/>
        <end position="163"/>
    </location>
</feature>
<dbReference type="EMBL" id="AMGV01000002">
    <property type="protein sequence ID" value="KEF60710.1"/>
    <property type="molecule type" value="Genomic_DNA"/>
</dbReference>
<evidence type="ECO:0000313" key="3">
    <source>
        <dbReference type="Proteomes" id="UP000027920"/>
    </source>
</evidence>
<dbReference type="OrthoDB" id="5418774at2759"/>
<evidence type="ECO:0000256" key="1">
    <source>
        <dbReference type="SAM" id="MobiDB-lite"/>
    </source>
</evidence>
<name>A0A072PYM4_9EURO</name>
<dbReference type="AlphaFoldDB" id="A0A072PYM4"/>
<organism evidence="2 3">
    <name type="scientific">Exophiala aquamarina CBS 119918</name>
    <dbReference type="NCBI Taxonomy" id="1182545"/>
    <lineage>
        <taxon>Eukaryota</taxon>
        <taxon>Fungi</taxon>
        <taxon>Dikarya</taxon>
        <taxon>Ascomycota</taxon>
        <taxon>Pezizomycotina</taxon>
        <taxon>Eurotiomycetes</taxon>
        <taxon>Chaetothyriomycetidae</taxon>
        <taxon>Chaetothyriales</taxon>
        <taxon>Herpotrichiellaceae</taxon>
        <taxon>Exophiala</taxon>
    </lineage>
</organism>
<reference evidence="2 3" key="1">
    <citation type="submission" date="2013-03" db="EMBL/GenBank/DDBJ databases">
        <title>The Genome Sequence of Exophiala aquamarina CBS 119918.</title>
        <authorList>
            <consortium name="The Broad Institute Genomics Platform"/>
            <person name="Cuomo C."/>
            <person name="de Hoog S."/>
            <person name="Gorbushina A."/>
            <person name="Walker B."/>
            <person name="Young S.K."/>
            <person name="Zeng Q."/>
            <person name="Gargeya S."/>
            <person name="Fitzgerald M."/>
            <person name="Haas B."/>
            <person name="Abouelleil A."/>
            <person name="Allen A.W."/>
            <person name="Alvarado L."/>
            <person name="Arachchi H.M."/>
            <person name="Berlin A.M."/>
            <person name="Chapman S.B."/>
            <person name="Gainer-Dewar J."/>
            <person name="Goldberg J."/>
            <person name="Griggs A."/>
            <person name="Gujja S."/>
            <person name="Hansen M."/>
            <person name="Howarth C."/>
            <person name="Imamovic A."/>
            <person name="Ireland A."/>
            <person name="Larimer J."/>
            <person name="McCowan C."/>
            <person name="Murphy C."/>
            <person name="Pearson M."/>
            <person name="Poon T.W."/>
            <person name="Priest M."/>
            <person name="Roberts A."/>
            <person name="Saif S."/>
            <person name="Shea T."/>
            <person name="Sisk P."/>
            <person name="Sykes S."/>
            <person name="Wortman J."/>
            <person name="Nusbaum C."/>
            <person name="Birren B."/>
        </authorList>
    </citation>
    <scope>NUCLEOTIDE SEQUENCE [LARGE SCALE GENOMIC DNA]</scope>
    <source>
        <strain evidence="2 3">CBS 119918</strain>
    </source>
</reference>
<keyword evidence="3" id="KW-1185">Reference proteome</keyword>
<proteinExistence type="predicted"/>